<gene>
    <name evidence="2" type="ORF">LGQ03_13180</name>
</gene>
<protein>
    <submittedName>
        <fullName evidence="2">DUF3592 domain-containing protein</fullName>
    </submittedName>
</protein>
<comment type="caution">
    <text evidence="2">The sequence shown here is derived from an EMBL/GenBank/DDBJ whole genome shotgun (WGS) entry which is preliminary data.</text>
</comment>
<keyword evidence="1" id="KW-0472">Membrane</keyword>
<evidence type="ECO:0000313" key="3">
    <source>
        <dbReference type="Proteomes" id="UP001138961"/>
    </source>
</evidence>
<keyword evidence="1" id="KW-1133">Transmembrane helix</keyword>
<dbReference type="EMBL" id="JAJATZ010000006">
    <property type="protein sequence ID" value="MCB5200197.1"/>
    <property type="molecule type" value="Genomic_DNA"/>
</dbReference>
<dbReference type="RefSeq" id="WP_226748775.1">
    <property type="nucleotide sequence ID" value="NZ_JAJATZ010000006.1"/>
</dbReference>
<sequence>MKTDTQTPPKSILALFFQLGGMVVPILLIWAWLVYSFAAQHIDSARQFTERGETTLATVVSKEYESKRTVDGEMFTLYLLDLRYETQAGEAISITQSVTVFEYNRIETGDTIDIIYLRDAPEIIEVTPGINAQRAMLLCVALAIVLALAICMTWVAARRAVDAIQARKHGTREEVALIEVRRKGLPILSRRVQLIWSESTGRAGQSMSRAKAKFGDFKPGDPLIVFHGDRRSWWAGDIGDRAP</sequence>
<dbReference type="Proteomes" id="UP001138961">
    <property type="component" value="Unassembled WGS sequence"/>
</dbReference>
<accession>A0ABS8BWS9</accession>
<name>A0ABS8BWS9_9RHOB</name>
<reference evidence="2" key="1">
    <citation type="submission" date="2021-10" db="EMBL/GenBank/DDBJ databases">
        <title>Loktanella gaetbuli sp. nov., isolated from a tidal flat.</title>
        <authorList>
            <person name="Park S."/>
            <person name="Yoon J.-H."/>
        </authorList>
    </citation>
    <scope>NUCLEOTIDE SEQUENCE</scope>
    <source>
        <strain evidence="2">TSTF-M6</strain>
    </source>
</reference>
<evidence type="ECO:0000313" key="2">
    <source>
        <dbReference type="EMBL" id="MCB5200197.1"/>
    </source>
</evidence>
<keyword evidence="3" id="KW-1185">Reference proteome</keyword>
<feature type="transmembrane region" description="Helical" evidence="1">
    <location>
        <begin position="12"/>
        <end position="33"/>
    </location>
</feature>
<evidence type="ECO:0000256" key="1">
    <source>
        <dbReference type="SAM" id="Phobius"/>
    </source>
</evidence>
<proteinExistence type="predicted"/>
<organism evidence="2 3">
    <name type="scientific">Loktanella gaetbuli</name>
    <dbReference type="NCBI Taxonomy" id="2881335"/>
    <lineage>
        <taxon>Bacteria</taxon>
        <taxon>Pseudomonadati</taxon>
        <taxon>Pseudomonadota</taxon>
        <taxon>Alphaproteobacteria</taxon>
        <taxon>Rhodobacterales</taxon>
        <taxon>Roseobacteraceae</taxon>
        <taxon>Loktanella</taxon>
    </lineage>
</organism>
<keyword evidence="1" id="KW-0812">Transmembrane</keyword>
<feature type="transmembrane region" description="Helical" evidence="1">
    <location>
        <begin position="135"/>
        <end position="157"/>
    </location>
</feature>